<keyword evidence="2" id="KW-0206">Cytoskeleton</keyword>
<proteinExistence type="predicted"/>
<feature type="domain" description="FGFR1 oncogene partner (FOP) N-terminal dimerisation" evidence="3">
    <location>
        <begin position="55"/>
        <end position="118"/>
    </location>
</feature>
<evidence type="ECO:0000256" key="1">
    <source>
        <dbReference type="ARBA" id="ARBA00022490"/>
    </source>
</evidence>
<name>A0ABD1Z2L3_9MARC</name>
<evidence type="ECO:0000259" key="3">
    <source>
        <dbReference type="Pfam" id="PF09398"/>
    </source>
</evidence>
<protein>
    <recommendedName>
        <fullName evidence="3">FGFR1 oncogene partner (FOP) N-terminal dimerisation domain-containing protein</fullName>
    </recommendedName>
</protein>
<keyword evidence="1" id="KW-0963">Cytoplasm</keyword>
<reference evidence="4 5" key="1">
    <citation type="submission" date="2024-09" db="EMBL/GenBank/DDBJ databases">
        <title>Chromosome-scale assembly of Riccia fluitans.</title>
        <authorList>
            <person name="Paukszto L."/>
            <person name="Sawicki J."/>
            <person name="Karawczyk K."/>
            <person name="Piernik-Szablinska J."/>
            <person name="Szczecinska M."/>
            <person name="Mazdziarz M."/>
        </authorList>
    </citation>
    <scope>NUCLEOTIDE SEQUENCE [LARGE SCALE GENOMIC DNA]</scope>
    <source>
        <strain evidence="4">Rf_01</strain>
        <tissue evidence="4">Aerial parts of the thallus</tissue>
    </source>
</reference>
<dbReference type="PANTHER" id="PTHR15431">
    <property type="entry name" value="FGFR1 ONCOGENE PARTNER/LISH DOMAIN-CONTAINING PROTEIN"/>
    <property type="match status" value="1"/>
</dbReference>
<sequence length="137" mass="15454">MDSDLDVDASLATALKEKLERRGVLGGIKAKIRSELYGVIDHSEESGRREVSDQDYLIDDLVRDYLLYRRLNITLSVFTPESGQLETPLDRSMLAKKLGIANTGAAFRKLPLLYTLISEVHPKGREFFDIKQQGNVE</sequence>
<accession>A0ABD1Z2L3</accession>
<dbReference type="Proteomes" id="UP001605036">
    <property type="component" value="Unassembled WGS sequence"/>
</dbReference>
<dbReference type="Gene3D" id="1.20.960.40">
    <property type="match status" value="1"/>
</dbReference>
<evidence type="ECO:0000313" key="5">
    <source>
        <dbReference type="Proteomes" id="UP001605036"/>
    </source>
</evidence>
<dbReference type="AlphaFoldDB" id="A0ABD1Z2L3"/>
<dbReference type="Pfam" id="PF09398">
    <property type="entry name" value="FOP_dimer"/>
    <property type="match status" value="1"/>
</dbReference>
<dbReference type="InterPro" id="IPR018993">
    <property type="entry name" value="FOP_dimerisation-dom_N"/>
</dbReference>
<gene>
    <name evidence="4" type="ORF">R1flu_009614</name>
</gene>
<evidence type="ECO:0000256" key="2">
    <source>
        <dbReference type="ARBA" id="ARBA00023212"/>
    </source>
</evidence>
<organism evidence="4 5">
    <name type="scientific">Riccia fluitans</name>
    <dbReference type="NCBI Taxonomy" id="41844"/>
    <lineage>
        <taxon>Eukaryota</taxon>
        <taxon>Viridiplantae</taxon>
        <taxon>Streptophyta</taxon>
        <taxon>Embryophyta</taxon>
        <taxon>Marchantiophyta</taxon>
        <taxon>Marchantiopsida</taxon>
        <taxon>Marchantiidae</taxon>
        <taxon>Marchantiales</taxon>
        <taxon>Ricciaceae</taxon>
        <taxon>Riccia</taxon>
    </lineage>
</organism>
<evidence type="ECO:0000313" key="4">
    <source>
        <dbReference type="EMBL" id="KAL2642027.1"/>
    </source>
</evidence>
<dbReference type="EMBL" id="JBHFFA010000002">
    <property type="protein sequence ID" value="KAL2642027.1"/>
    <property type="molecule type" value="Genomic_DNA"/>
</dbReference>
<comment type="caution">
    <text evidence="4">The sequence shown here is derived from an EMBL/GenBank/DDBJ whole genome shotgun (WGS) entry which is preliminary data.</text>
</comment>
<dbReference type="PANTHER" id="PTHR15431:SF4">
    <property type="entry name" value="PROTEIN TONNEAU 1B"/>
    <property type="match status" value="1"/>
</dbReference>
<keyword evidence="5" id="KW-1185">Reference proteome</keyword>